<dbReference type="InterPro" id="IPR051675">
    <property type="entry name" value="Endo/Exo/Phosphatase_dom_1"/>
</dbReference>
<reference evidence="2 3" key="1">
    <citation type="journal article" date="2018" name="Int. J. Syst. Evol. Microbiol.">
        <title>Zhouia spongiae sp. nov., isolated from a marine sponge.</title>
        <authorList>
            <person name="Zhuang L."/>
            <person name="Lin B."/>
            <person name="Qin F."/>
            <person name="Luo L."/>
        </authorList>
    </citation>
    <scope>NUCLEOTIDE SEQUENCE [LARGE SCALE GENOMIC DNA]</scope>
    <source>
        <strain evidence="2 3">HN-Y44</strain>
    </source>
</reference>
<dbReference type="PANTHER" id="PTHR21180:SF32">
    <property type="entry name" value="ENDONUCLEASE_EXONUCLEASE_PHOSPHATASE FAMILY DOMAIN-CONTAINING PROTEIN 1"/>
    <property type="match status" value="1"/>
</dbReference>
<dbReference type="RefSeq" id="WP_242937350.1">
    <property type="nucleotide sequence ID" value="NZ_CP094326.1"/>
</dbReference>
<keyword evidence="1" id="KW-1133">Transmembrane helix</keyword>
<accession>A0ABY3YMM5</accession>
<gene>
    <name evidence="2" type="ORF">MQE36_01030</name>
</gene>
<evidence type="ECO:0000313" key="3">
    <source>
        <dbReference type="Proteomes" id="UP000829476"/>
    </source>
</evidence>
<dbReference type="Gene3D" id="1.10.150.280">
    <property type="entry name" value="AF1531-like domain"/>
    <property type="match status" value="2"/>
</dbReference>
<dbReference type="InterPro" id="IPR010994">
    <property type="entry name" value="RuvA_2-like"/>
</dbReference>
<name>A0ABY3YMM5_9FLAO</name>
<dbReference type="PANTHER" id="PTHR21180">
    <property type="entry name" value="ENDONUCLEASE/EXONUCLEASE/PHOSPHATASE FAMILY DOMAIN-CONTAINING PROTEIN 1"/>
    <property type="match status" value="1"/>
</dbReference>
<evidence type="ECO:0000256" key="1">
    <source>
        <dbReference type="SAM" id="Phobius"/>
    </source>
</evidence>
<evidence type="ECO:0000313" key="2">
    <source>
        <dbReference type="EMBL" id="UNY98948.1"/>
    </source>
</evidence>
<proteinExistence type="predicted"/>
<organism evidence="2 3">
    <name type="scientific">Zhouia spongiae</name>
    <dbReference type="NCBI Taxonomy" id="2202721"/>
    <lineage>
        <taxon>Bacteria</taxon>
        <taxon>Pseudomonadati</taxon>
        <taxon>Bacteroidota</taxon>
        <taxon>Flavobacteriia</taxon>
        <taxon>Flavobacteriales</taxon>
        <taxon>Flavobacteriaceae</taxon>
        <taxon>Zhouia</taxon>
    </lineage>
</organism>
<dbReference type="EMBL" id="CP094326">
    <property type="protein sequence ID" value="UNY98948.1"/>
    <property type="molecule type" value="Genomic_DNA"/>
</dbReference>
<dbReference type="SUPFAM" id="SSF47781">
    <property type="entry name" value="RuvA domain 2-like"/>
    <property type="match status" value="2"/>
</dbReference>
<keyword evidence="1" id="KW-0472">Membrane</keyword>
<sequence>MKATSHFRFNRSQRNGMFFLVVIILTVRLFSFFTDRSYESRFWSLLEAENGLDSLNDLKQERAYEVYRFNPNYIDDFKGYSLGMAPAELDRLYEYRKKGMYVNSVKEFKEVTELSDSLLKIISPYFRFPELKRVSPQITHQHLNGEESGVEGKLDINKAESRELMKIKGVGKVFSNRILKYRGLLGGYIEMNQLYEVYGLDSLVVRRIFRKFKVDDLSAIRKMNVNEASVKQLTSHVYIDKDFATAIVMYRTKKGEIKDLAELTKIQGFPSDKINLIQVYLTVD</sequence>
<protein>
    <submittedName>
        <fullName evidence="2">Helix-hairpin-helix domain-containing protein</fullName>
    </submittedName>
</protein>
<dbReference type="Proteomes" id="UP000829476">
    <property type="component" value="Chromosome"/>
</dbReference>
<dbReference type="Pfam" id="PF12836">
    <property type="entry name" value="HHH_3"/>
    <property type="match status" value="2"/>
</dbReference>
<keyword evidence="1" id="KW-0812">Transmembrane</keyword>
<keyword evidence="3" id="KW-1185">Reference proteome</keyword>
<feature type="transmembrane region" description="Helical" evidence="1">
    <location>
        <begin position="16"/>
        <end position="34"/>
    </location>
</feature>